<dbReference type="PANTHER" id="PTHR36307:SF1">
    <property type="entry name" value="FLAGELLA BASAL BODY P-RING FORMATION PROTEIN FLGA"/>
    <property type="match status" value="1"/>
</dbReference>
<feature type="domain" description="SAF" evidence="5">
    <location>
        <begin position="16"/>
        <end position="74"/>
    </location>
</feature>
<name>A0AAE4Y7I3_9RHOB</name>
<dbReference type="EMBL" id="JAABNR010000005">
    <property type="protein sequence ID" value="NBZ87327.1"/>
    <property type="molecule type" value="Genomic_DNA"/>
</dbReference>
<reference evidence="6" key="1">
    <citation type="submission" date="2020-01" db="EMBL/GenBank/DDBJ databases">
        <authorList>
            <person name="Chen W.-M."/>
        </authorList>
    </citation>
    <scope>NUCLEOTIDE SEQUENCE</scope>
    <source>
        <strain evidence="6">CYK-10</strain>
    </source>
</reference>
<dbReference type="Gene3D" id="3.90.1210.10">
    <property type="entry name" value="Antifreeze-like/N-acetylneuraminic acid synthase C-terminal domain"/>
    <property type="match status" value="1"/>
</dbReference>
<feature type="chain" id="PRO_5041766873" description="Flagella basal body P-ring formation protein FlgA" evidence="4">
    <location>
        <begin position="17"/>
        <end position="143"/>
    </location>
</feature>
<dbReference type="InterPro" id="IPR039246">
    <property type="entry name" value="Flagellar_FlgA"/>
</dbReference>
<evidence type="ECO:0000256" key="4">
    <source>
        <dbReference type="RuleBase" id="RU362063"/>
    </source>
</evidence>
<dbReference type="PANTHER" id="PTHR36307">
    <property type="entry name" value="FLAGELLA BASAL BODY P-RING FORMATION PROTEIN FLGA"/>
    <property type="match status" value="1"/>
</dbReference>
<dbReference type="RefSeq" id="WP_168774132.1">
    <property type="nucleotide sequence ID" value="NZ_JAABNR010000005.1"/>
</dbReference>
<dbReference type="AlphaFoldDB" id="A0AAE4Y7I3"/>
<keyword evidence="7" id="KW-1185">Reference proteome</keyword>
<dbReference type="InterPro" id="IPR013974">
    <property type="entry name" value="SAF"/>
</dbReference>
<keyword evidence="4" id="KW-1005">Bacterial flagellum biogenesis</keyword>
<dbReference type="Pfam" id="PF13144">
    <property type="entry name" value="ChapFlgA"/>
    <property type="match status" value="1"/>
</dbReference>
<dbReference type="Proteomes" id="UP001193501">
    <property type="component" value="Unassembled WGS sequence"/>
</dbReference>
<comment type="function">
    <text evidence="4">Involved in the assembly process of the P-ring formation. It may associate with FlgF on the rod constituting a structure essential for the P-ring assembly or may act as a modulator protein for the P-ring assembly.</text>
</comment>
<comment type="subcellular location">
    <subcellularLocation>
        <location evidence="1 4">Periplasm</location>
    </subcellularLocation>
</comment>
<keyword evidence="2 4" id="KW-0732">Signal</keyword>
<dbReference type="Gene3D" id="2.30.30.760">
    <property type="match status" value="1"/>
</dbReference>
<dbReference type="GO" id="GO:0042597">
    <property type="term" value="C:periplasmic space"/>
    <property type="evidence" value="ECO:0007669"/>
    <property type="project" value="UniProtKB-SubCell"/>
</dbReference>
<accession>A0AAE4Y7I3</accession>
<dbReference type="NCBIfam" id="TIGR03170">
    <property type="entry name" value="flgA_cterm"/>
    <property type="match status" value="1"/>
</dbReference>
<dbReference type="InterPro" id="IPR017585">
    <property type="entry name" value="SAF_FlgA"/>
</dbReference>
<gene>
    <name evidence="6" type="primary">flgA</name>
    <name evidence="6" type="ORF">GV832_07000</name>
</gene>
<dbReference type="SMART" id="SM00858">
    <property type="entry name" value="SAF"/>
    <property type="match status" value="1"/>
</dbReference>
<keyword evidence="6" id="KW-0282">Flagellum</keyword>
<evidence type="ECO:0000259" key="5">
    <source>
        <dbReference type="SMART" id="SM00858"/>
    </source>
</evidence>
<protein>
    <recommendedName>
        <fullName evidence="4">Flagella basal body P-ring formation protein FlgA</fullName>
    </recommendedName>
</protein>
<sequence length="143" mass="14872">MRALAVMLLLTAPALADSMIATRTIKAKSVISAEDVALVAAAIPGALTETDQAVGKETRVTLYAGRAIRAEDLGAPTLVDRNQNVILLFQSKGLTIRVEGRALDRGGAGDPIRAMNMTSRQTVTGIVAPDGTIRVGASQGMSE</sequence>
<keyword evidence="3 4" id="KW-0574">Periplasm</keyword>
<organism evidence="6 7">
    <name type="scientific">Stagnihabitans tardus</name>
    <dbReference type="NCBI Taxonomy" id="2699202"/>
    <lineage>
        <taxon>Bacteria</taxon>
        <taxon>Pseudomonadati</taxon>
        <taxon>Pseudomonadota</taxon>
        <taxon>Alphaproteobacteria</taxon>
        <taxon>Rhodobacterales</taxon>
        <taxon>Paracoccaceae</taxon>
        <taxon>Stagnihabitans</taxon>
    </lineage>
</organism>
<evidence type="ECO:0000313" key="7">
    <source>
        <dbReference type="Proteomes" id="UP001193501"/>
    </source>
</evidence>
<dbReference type="CDD" id="cd11614">
    <property type="entry name" value="SAF_CpaB_FlgA_like"/>
    <property type="match status" value="1"/>
</dbReference>
<proteinExistence type="inferred from homology"/>
<keyword evidence="6" id="KW-0966">Cell projection</keyword>
<feature type="signal peptide" evidence="4">
    <location>
        <begin position="1"/>
        <end position="16"/>
    </location>
</feature>
<dbReference type="GO" id="GO:0044780">
    <property type="term" value="P:bacterial-type flagellum assembly"/>
    <property type="evidence" value="ECO:0007669"/>
    <property type="project" value="InterPro"/>
</dbReference>
<evidence type="ECO:0000256" key="1">
    <source>
        <dbReference type="ARBA" id="ARBA00004418"/>
    </source>
</evidence>
<comment type="similarity">
    <text evidence="4">Belongs to the FlgA family.</text>
</comment>
<evidence type="ECO:0000256" key="3">
    <source>
        <dbReference type="ARBA" id="ARBA00022764"/>
    </source>
</evidence>
<keyword evidence="6" id="KW-0969">Cilium</keyword>
<evidence type="ECO:0000313" key="6">
    <source>
        <dbReference type="EMBL" id="NBZ87327.1"/>
    </source>
</evidence>
<evidence type="ECO:0000256" key="2">
    <source>
        <dbReference type="ARBA" id="ARBA00022729"/>
    </source>
</evidence>
<comment type="caution">
    <text evidence="6">The sequence shown here is derived from an EMBL/GenBank/DDBJ whole genome shotgun (WGS) entry which is preliminary data.</text>
</comment>